<comment type="caution">
    <text evidence="2">The sequence shown here is derived from an EMBL/GenBank/DDBJ whole genome shotgun (WGS) entry which is preliminary data.</text>
</comment>
<feature type="chain" id="PRO_5012606873" evidence="1">
    <location>
        <begin position="27"/>
        <end position="122"/>
    </location>
</feature>
<evidence type="ECO:0000313" key="2">
    <source>
        <dbReference type="EMBL" id="PAU48691.1"/>
    </source>
</evidence>
<name>A0A2A2DB33_9ACTN</name>
<dbReference type="Proteomes" id="UP000218944">
    <property type="component" value="Unassembled WGS sequence"/>
</dbReference>
<dbReference type="EMBL" id="NSJV01000223">
    <property type="protein sequence ID" value="PAU48691.1"/>
    <property type="molecule type" value="Genomic_DNA"/>
</dbReference>
<reference evidence="2 3" key="1">
    <citation type="submission" date="2017-08" db="EMBL/GenBank/DDBJ databases">
        <title>Genome sequence of Streptomyces albireticuli NRRL B-1670.</title>
        <authorList>
            <person name="Graham D.E."/>
            <person name="Mahan K.M."/>
            <person name="Klingeman D.M."/>
            <person name="Hettich R.L."/>
            <person name="Parry R.J."/>
            <person name="Spain J.C."/>
        </authorList>
    </citation>
    <scope>NUCLEOTIDE SEQUENCE [LARGE SCALE GENOMIC DNA]</scope>
    <source>
        <strain evidence="2 3">NRRL B-1670</strain>
    </source>
</reference>
<evidence type="ECO:0000256" key="1">
    <source>
        <dbReference type="SAM" id="SignalP"/>
    </source>
</evidence>
<dbReference type="AlphaFoldDB" id="A0A2A2DB33"/>
<evidence type="ECO:0000313" key="3">
    <source>
        <dbReference type="Proteomes" id="UP000218944"/>
    </source>
</evidence>
<proteinExistence type="predicted"/>
<protein>
    <submittedName>
        <fullName evidence="2">Uncharacterized protein</fullName>
    </submittedName>
</protein>
<organism evidence="2 3">
    <name type="scientific">Streptomyces albireticuli</name>
    <dbReference type="NCBI Taxonomy" id="1940"/>
    <lineage>
        <taxon>Bacteria</taxon>
        <taxon>Bacillati</taxon>
        <taxon>Actinomycetota</taxon>
        <taxon>Actinomycetes</taxon>
        <taxon>Kitasatosporales</taxon>
        <taxon>Streptomycetaceae</taxon>
        <taxon>Streptomyces</taxon>
    </lineage>
</organism>
<accession>A0A2A2DB33</accession>
<sequence length="122" mass="13017">MRLRTTLVTLASALALVFSVSGPAYANARGTLAYNYYPEGNGEAAETGGMPNPRLNECLNVPEIAHIHSDEGVFAFAPQNGTDAQAALYAELDCKGASVSLDPNSPRQSDDIHFRSAKFTKN</sequence>
<dbReference type="RefSeq" id="WP_095580882.1">
    <property type="nucleotide sequence ID" value="NZ_JAJQQQ010000014.1"/>
</dbReference>
<keyword evidence="1" id="KW-0732">Signal</keyword>
<gene>
    <name evidence="2" type="ORF">CK936_11580</name>
</gene>
<keyword evidence="3" id="KW-1185">Reference proteome</keyword>
<feature type="signal peptide" evidence="1">
    <location>
        <begin position="1"/>
        <end position="26"/>
    </location>
</feature>